<dbReference type="Proteomes" id="UP001180020">
    <property type="component" value="Unassembled WGS sequence"/>
</dbReference>
<dbReference type="InterPro" id="IPR035441">
    <property type="entry name" value="TFIIS/LEDGF_dom_sf"/>
</dbReference>
<protein>
    <recommendedName>
        <fullName evidence="2">TFIIS N-terminal domain-containing protein</fullName>
    </recommendedName>
</protein>
<name>A0AAV9FCZ5_ACOCL</name>
<organism evidence="3 4">
    <name type="scientific">Acorus calamus</name>
    <name type="common">Sweet flag</name>
    <dbReference type="NCBI Taxonomy" id="4465"/>
    <lineage>
        <taxon>Eukaryota</taxon>
        <taxon>Viridiplantae</taxon>
        <taxon>Streptophyta</taxon>
        <taxon>Embryophyta</taxon>
        <taxon>Tracheophyta</taxon>
        <taxon>Spermatophyta</taxon>
        <taxon>Magnoliopsida</taxon>
        <taxon>Liliopsida</taxon>
        <taxon>Acoraceae</taxon>
        <taxon>Acorus</taxon>
    </lineage>
</organism>
<dbReference type="Gene3D" id="1.20.930.10">
    <property type="entry name" value="Conserved domain common to transcription factors TFIIS, elongin A, CRSP70"/>
    <property type="match status" value="1"/>
</dbReference>
<dbReference type="PROSITE" id="PS51319">
    <property type="entry name" value="TFIIS_N"/>
    <property type="match status" value="1"/>
</dbReference>
<accession>A0AAV9FCZ5</accession>
<sequence>MRDVEEPSKESEAELFDCLRRLGLIKISVEILKVTAIGRAISDLRKHNSKRIHHIVRTLIIKEAEEDTNYLIV</sequence>
<dbReference type="EMBL" id="JAUJYO010000003">
    <property type="protein sequence ID" value="KAK1322590.1"/>
    <property type="molecule type" value="Genomic_DNA"/>
</dbReference>
<proteinExistence type="predicted"/>
<dbReference type="PANTHER" id="PTHR46554">
    <property type="entry name" value="MEDIATOR OF RNA POLYMERASE II TRANSCRIPTION SUBUNIT 26A-RELATED"/>
    <property type="match status" value="1"/>
</dbReference>
<keyword evidence="4" id="KW-1185">Reference proteome</keyword>
<reference evidence="3" key="1">
    <citation type="journal article" date="2023" name="Nat. Commun.">
        <title>Diploid and tetraploid genomes of Acorus and the evolution of monocots.</title>
        <authorList>
            <person name="Ma L."/>
            <person name="Liu K.W."/>
            <person name="Li Z."/>
            <person name="Hsiao Y.Y."/>
            <person name="Qi Y."/>
            <person name="Fu T."/>
            <person name="Tang G.D."/>
            <person name="Zhang D."/>
            <person name="Sun W.H."/>
            <person name="Liu D.K."/>
            <person name="Li Y."/>
            <person name="Chen G.Z."/>
            <person name="Liu X.D."/>
            <person name="Liao X.Y."/>
            <person name="Jiang Y.T."/>
            <person name="Yu X."/>
            <person name="Hao Y."/>
            <person name="Huang J."/>
            <person name="Zhao X.W."/>
            <person name="Ke S."/>
            <person name="Chen Y.Y."/>
            <person name="Wu W.L."/>
            <person name="Hsu J.L."/>
            <person name="Lin Y.F."/>
            <person name="Huang M.D."/>
            <person name="Li C.Y."/>
            <person name="Huang L."/>
            <person name="Wang Z.W."/>
            <person name="Zhao X."/>
            <person name="Zhong W.Y."/>
            <person name="Peng D.H."/>
            <person name="Ahmad S."/>
            <person name="Lan S."/>
            <person name="Zhang J.S."/>
            <person name="Tsai W.C."/>
            <person name="Van de Peer Y."/>
            <person name="Liu Z.J."/>
        </authorList>
    </citation>
    <scope>NUCLEOTIDE SEQUENCE</scope>
    <source>
        <strain evidence="3">CP</strain>
    </source>
</reference>
<comment type="subcellular location">
    <subcellularLocation>
        <location evidence="1">Nucleus</location>
    </subcellularLocation>
</comment>
<dbReference type="Pfam" id="PF08711">
    <property type="entry name" value="Med26"/>
    <property type="match status" value="1"/>
</dbReference>
<reference evidence="3" key="2">
    <citation type="submission" date="2023-06" db="EMBL/GenBank/DDBJ databases">
        <authorList>
            <person name="Ma L."/>
            <person name="Liu K.-W."/>
            <person name="Li Z."/>
            <person name="Hsiao Y.-Y."/>
            <person name="Qi Y."/>
            <person name="Fu T."/>
            <person name="Tang G."/>
            <person name="Zhang D."/>
            <person name="Sun W.-H."/>
            <person name="Liu D.-K."/>
            <person name="Li Y."/>
            <person name="Chen G.-Z."/>
            <person name="Liu X.-D."/>
            <person name="Liao X.-Y."/>
            <person name="Jiang Y.-T."/>
            <person name="Yu X."/>
            <person name="Hao Y."/>
            <person name="Huang J."/>
            <person name="Zhao X.-W."/>
            <person name="Ke S."/>
            <person name="Chen Y.-Y."/>
            <person name="Wu W.-L."/>
            <person name="Hsu J.-L."/>
            <person name="Lin Y.-F."/>
            <person name="Huang M.-D."/>
            <person name="Li C.-Y."/>
            <person name="Huang L."/>
            <person name="Wang Z.-W."/>
            <person name="Zhao X."/>
            <person name="Zhong W.-Y."/>
            <person name="Peng D.-H."/>
            <person name="Ahmad S."/>
            <person name="Lan S."/>
            <person name="Zhang J.-S."/>
            <person name="Tsai W.-C."/>
            <person name="Van De Peer Y."/>
            <person name="Liu Z.-J."/>
        </authorList>
    </citation>
    <scope>NUCLEOTIDE SEQUENCE</scope>
    <source>
        <strain evidence="3">CP</strain>
        <tissue evidence="3">Leaves</tissue>
    </source>
</reference>
<dbReference type="GO" id="GO:0005634">
    <property type="term" value="C:nucleus"/>
    <property type="evidence" value="ECO:0007669"/>
    <property type="project" value="UniProtKB-SubCell"/>
</dbReference>
<dbReference type="SUPFAM" id="SSF47676">
    <property type="entry name" value="Conserved domain common to transcription factors TFIIS, elongin A, CRSP70"/>
    <property type="match status" value="1"/>
</dbReference>
<dbReference type="PANTHER" id="PTHR46554:SF2">
    <property type="entry name" value="TFIIS N-TERMINAL DOMAIN-CONTAINING PROTEIN"/>
    <property type="match status" value="1"/>
</dbReference>
<evidence type="ECO:0000256" key="1">
    <source>
        <dbReference type="PROSITE-ProRule" id="PRU00649"/>
    </source>
</evidence>
<evidence type="ECO:0000313" key="4">
    <source>
        <dbReference type="Proteomes" id="UP001180020"/>
    </source>
</evidence>
<dbReference type="InterPro" id="IPR017923">
    <property type="entry name" value="TFIIS_N"/>
</dbReference>
<comment type="caution">
    <text evidence="3">The sequence shown here is derived from an EMBL/GenBank/DDBJ whole genome shotgun (WGS) entry which is preliminary data.</text>
</comment>
<dbReference type="AlphaFoldDB" id="A0AAV9FCZ5"/>
<keyword evidence="1" id="KW-0539">Nucleus</keyword>
<evidence type="ECO:0000259" key="2">
    <source>
        <dbReference type="PROSITE" id="PS51319"/>
    </source>
</evidence>
<feature type="domain" description="TFIIS N-terminal" evidence="2">
    <location>
        <begin position="1"/>
        <end position="64"/>
    </location>
</feature>
<evidence type="ECO:0000313" key="3">
    <source>
        <dbReference type="EMBL" id="KAK1322590.1"/>
    </source>
</evidence>
<gene>
    <name evidence="3" type="ORF">QJS10_CPA03g02032</name>
</gene>